<comment type="caution">
    <text evidence="1">The sequence shown here is derived from an EMBL/GenBank/DDBJ whole genome shotgun (WGS) entry which is preliminary data.</text>
</comment>
<accession>A0A699WPE3</accession>
<sequence length="72" mass="8069">ASELDGLAERLIAGIEGHPSKFWVLKQFQRSLEAVQEEDTEAKEHFGEELERLMAIVGIESSDGVLTYYLGM</sequence>
<dbReference type="Pfam" id="PF16133">
    <property type="entry name" value="DUF4844"/>
    <property type="match status" value="1"/>
</dbReference>
<dbReference type="EMBL" id="BKCJ011701630">
    <property type="protein sequence ID" value="GFD47536.1"/>
    <property type="molecule type" value="Genomic_DNA"/>
</dbReference>
<gene>
    <name evidence="1" type="ORF">Tci_919505</name>
</gene>
<dbReference type="Gene3D" id="1.20.1480.40">
    <property type="entry name" value="Uncharacterised protein PF16133, DUF4844"/>
    <property type="match status" value="1"/>
</dbReference>
<organism evidence="1">
    <name type="scientific">Tanacetum cinerariifolium</name>
    <name type="common">Dalmatian daisy</name>
    <name type="synonym">Chrysanthemum cinerariifolium</name>
    <dbReference type="NCBI Taxonomy" id="118510"/>
    <lineage>
        <taxon>Eukaryota</taxon>
        <taxon>Viridiplantae</taxon>
        <taxon>Streptophyta</taxon>
        <taxon>Embryophyta</taxon>
        <taxon>Tracheophyta</taxon>
        <taxon>Spermatophyta</taxon>
        <taxon>Magnoliopsida</taxon>
        <taxon>eudicotyledons</taxon>
        <taxon>Gunneridae</taxon>
        <taxon>Pentapetalae</taxon>
        <taxon>asterids</taxon>
        <taxon>campanulids</taxon>
        <taxon>Asterales</taxon>
        <taxon>Asteraceae</taxon>
        <taxon>Asteroideae</taxon>
        <taxon>Anthemideae</taxon>
        <taxon>Anthemidinae</taxon>
        <taxon>Tanacetum</taxon>
    </lineage>
</organism>
<feature type="non-terminal residue" evidence="1">
    <location>
        <position position="1"/>
    </location>
</feature>
<evidence type="ECO:0000313" key="1">
    <source>
        <dbReference type="EMBL" id="GFD47536.1"/>
    </source>
</evidence>
<reference evidence="1" key="1">
    <citation type="journal article" date="2019" name="Sci. Rep.">
        <title>Draft genome of Tanacetum cinerariifolium, the natural source of mosquito coil.</title>
        <authorList>
            <person name="Yamashiro T."/>
            <person name="Shiraishi A."/>
            <person name="Satake H."/>
            <person name="Nakayama K."/>
        </authorList>
    </citation>
    <scope>NUCLEOTIDE SEQUENCE</scope>
</reference>
<name>A0A699WPE3_TANCI</name>
<dbReference type="InterPro" id="IPR038360">
    <property type="entry name" value="DUF4844_sf"/>
</dbReference>
<dbReference type="InterPro" id="IPR032301">
    <property type="entry name" value="DUF4844"/>
</dbReference>
<proteinExistence type="predicted"/>
<dbReference type="AlphaFoldDB" id="A0A699WPE3"/>
<protein>
    <submittedName>
        <fullName evidence="1">Uncharacterized protein</fullName>
    </submittedName>
</protein>